<evidence type="ECO:0000256" key="5">
    <source>
        <dbReference type="ARBA" id="ARBA00023004"/>
    </source>
</evidence>
<dbReference type="AlphaFoldDB" id="A0A8K0EHD4"/>
<evidence type="ECO:0000256" key="3">
    <source>
        <dbReference type="ARBA" id="ARBA00022723"/>
    </source>
</evidence>
<evidence type="ECO:0000256" key="4">
    <source>
        <dbReference type="ARBA" id="ARBA00023002"/>
    </source>
</evidence>
<dbReference type="GO" id="GO:0020037">
    <property type="term" value="F:heme binding"/>
    <property type="evidence" value="ECO:0007669"/>
    <property type="project" value="InterPro"/>
</dbReference>
<keyword evidence="5 7" id="KW-0408">Iron</keyword>
<evidence type="ECO:0000256" key="7">
    <source>
        <dbReference type="PIRSR" id="PIRSR602403-1"/>
    </source>
</evidence>
<dbReference type="GO" id="GO:0016125">
    <property type="term" value="P:sterol metabolic process"/>
    <property type="evidence" value="ECO:0007669"/>
    <property type="project" value="TreeGrafter"/>
</dbReference>
<keyword evidence="4" id="KW-0560">Oxidoreductase</keyword>
<dbReference type="Proteomes" id="UP000838412">
    <property type="component" value="Chromosome 16"/>
</dbReference>
<evidence type="ECO:0000256" key="6">
    <source>
        <dbReference type="ARBA" id="ARBA00039038"/>
    </source>
</evidence>
<keyword evidence="9" id="KW-1185">Reference proteome</keyword>
<accession>A0A8K0EHD4</accession>
<dbReference type="GO" id="GO:0004497">
    <property type="term" value="F:monooxygenase activity"/>
    <property type="evidence" value="ECO:0007669"/>
    <property type="project" value="InterPro"/>
</dbReference>
<dbReference type="OrthoDB" id="2789670at2759"/>
<dbReference type="InterPro" id="IPR036396">
    <property type="entry name" value="Cyt_P450_sf"/>
</dbReference>
<organism evidence="8 9">
    <name type="scientific">Branchiostoma lanceolatum</name>
    <name type="common">Common lancelet</name>
    <name type="synonym">Amphioxus lanceolatum</name>
    <dbReference type="NCBI Taxonomy" id="7740"/>
    <lineage>
        <taxon>Eukaryota</taxon>
        <taxon>Metazoa</taxon>
        <taxon>Chordata</taxon>
        <taxon>Cephalochordata</taxon>
        <taxon>Leptocardii</taxon>
        <taxon>Amphioxiformes</taxon>
        <taxon>Branchiostomatidae</taxon>
        <taxon>Branchiostoma</taxon>
    </lineage>
</organism>
<dbReference type="EMBL" id="OV696701">
    <property type="protein sequence ID" value="CAH1248485.1"/>
    <property type="molecule type" value="Genomic_DNA"/>
</dbReference>
<comment type="cofactor">
    <cofactor evidence="1 7">
        <name>heme</name>
        <dbReference type="ChEBI" id="CHEBI:30413"/>
    </cofactor>
</comment>
<dbReference type="GO" id="GO:0005506">
    <property type="term" value="F:iron ion binding"/>
    <property type="evidence" value="ECO:0007669"/>
    <property type="project" value="InterPro"/>
</dbReference>
<evidence type="ECO:0000256" key="1">
    <source>
        <dbReference type="ARBA" id="ARBA00001971"/>
    </source>
</evidence>
<keyword evidence="3 7" id="KW-0479">Metal-binding</keyword>
<dbReference type="SUPFAM" id="SSF48264">
    <property type="entry name" value="Cytochrome P450"/>
    <property type="match status" value="1"/>
</dbReference>
<comment type="similarity">
    <text evidence="2">Belongs to the cytochrome P450 family.</text>
</comment>
<name>A0A8K0EHD4_BRALA</name>
<dbReference type="InterPro" id="IPR002403">
    <property type="entry name" value="Cyt_P450_E_grp-IV"/>
</dbReference>
<reference evidence="8" key="1">
    <citation type="submission" date="2022-01" db="EMBL/GenBank/DDBJ databases">
        <authorList>
            <person name="Braso-Vives M."/>
        </authorList>
    </citation>
    <scope>NUCLEOTIDE SEQUENCE</scope>
</reference>
<dbReference type="GO" id="GO:0034653">
    <property type="term" value="P:retinoic acid catabolic process"/>
    <property type="evidence" value="ECO:0007669"/>
    <property type="project" value="UniProtKB-ARBA"/>
</dbReference>
<gene>
    <name evidence="8" type="primary">CYP7B1</name>
    <name evidence="8" type="ORF">BLAG_LOCUS9810</name>
</gene>
<dbReference type="Pfam" id="PF00067">
    <property type="entry name" value="p450"/>
    <property type="match status" value="1"/>
</dbReference>
<dbReference type="EC" id="1.14.19.41" evidence="6"/>
<feature type="binding site" description="axial binding residue" evidence="7">
    <location>
        <position position="377"/>
    </location>
    <ligand>
        <name>heme</name>
        <dbReference type="ChEBI" id="CHEBI:30413"/>
    </ligand>
    <ligandPart>
        <name>Fe</name>
        <dbReference type="ChEBI" id="CHEBI:18248"/>
    </ligandPart>
</feature>
<dbReference type="PANTHER" id="PTHR24286">
    <property type="entry name" value="CYTOCHROME P450 26"/>
    <property type="match status" value="1"/>
</dbReference>
<dbReference type="Gene3D" id="1.10.630.10">
    <property type="entry name" value="Cytochrome P450"/>
    <property type="match status" value="1"/>
</dbReference>
<evidence type="ECO:0000313" key="9">
    <source>
        <dbReference type="Proteomes" id="UP000838412"/>
    </source>
</evidence>
<dbReference type="GO" id="GO:0000249">
    <property type="term" value="F:C-22 sterol desaturase (NADPH) activity"/>
    <property type="evidence" value="ECO:0007669"/>
    <property type="project" value="UniProtKB-EC"/>
</dbReference>
<sequence>MGGIWSDTMGLINAFISGPHALKPDGENPAVVRTNVGVPAVGLLNQGTIQHVFNPELYEKEPFYFGAVGIQKDLVRGHCPSMFANDEEHRRKKALLVDVYEQCQLPTLILNQVMSHYQEWSRLEAVPDFEDRVYHVVSEALTEAVFGRKVDGRLCLTWLNGLLTNVKTWIPMLSMARQHRLASQALPKLFKAIEEAPKYEDLAQLCRTHDLEVEDGVFTILYATLFNACGAVTAALVSSVARLHTLSDTEKNDILQPTLQALEKNQGISGESLGEMKTLESFVLEVLRLHPPVFFFWALARKDFVISPEKENIEVRKGERVFGSCFWAQRDGSVFPDPVRFRWDRFLDEEEGGGQKKHLLFPRGSWTETSDFNNHQCPGQDIAFFMMKAILAVLLCYCNWELAEAPVWSDNTIRLGRPDRPVSLTSFKFNSEQAKRVLGL</sequence>
<evidence type="ECO:0000313" key="8">
    <source>
        <dbReference type="EMBL" id="CAH1248485.1"/>
    </source>
</evidence>
<keyword evidence="7" id="KW-0349">Heme</keyword>
<protein>
    <recommendedName>
        <fullName evidence="6">sterol 22-desaturase</fullName>
        <ecNumber evidence="6">1.14.19.41</ecNumber>
    </recommendedName>
</protein>
<dbReference type="InterPro" id="IPR001128">
    <property type="entry name" value="Cyt_P450"/>
</dbReference>
<proteinExistence type="inferred from homology"/>
<dbReference type="PANTHER" id="PTHR24286:SF228">
    <property type="entry name" value="C-22 STEROL DESATURASE ERG5"/>
    <property type="match status" value="1"/>
</dbReference>
<evidence type="ECO:0000256" key="2">
    <source>
        <dbReference type="ARBA" id="ARBA00010617"/>
    </source>
</evidence>
<dbReference type="PRINTS" id="PR00465">
    <property type="entry name" value="EP450IV"/>
</dbReference>